<reference evidence="1" key="1">
    <citation type="submission" date="2023-10" db="EMBL/GenBank/DDBJ databases">
        <authorList>
            <person name="Rodriguez Cubillos JULIANA M."/>
            <person name="De Vega J."/>
        </authorList>
    </citation>
    <scope>NUCLEOTIDE SEQUENCE</scope>
</reference>
<gene>
    <name evidence="1" type="ORF">MILVUS5_LOCUS15399</name>
</gene>
<evidence type="ECO:0000313" key="1">
    <source>
        <dbReference type="EMBL" id="CAJ2646744.1"/>
    </source>
</evidence>
<name>A0ACB0JNQ9_TRIPR</name>
<accession>A0ACB0JNQ9</accession>
<comment type="caution">
    <text evidence="1">The sequence shown here is derived from an EMBL/GenBank/DDBJ whole genome shotgun (WGS) entry which is preliminary data.</text>
</comment>
<dbReference type="EMBL" id="CASHSV030000109">
    <property type="protein sequence ID" value="CAJ2646744.1"/>
    <property type="molecule type" value="Genomic_DNA"/>
</dbReference>
<sequence>MQSPSHNSPKKSTASPKETIPPITSSKGPMEETPKIAQELKVAMNVEIGCGDSKAVAANISMVEVMGVGLDDSPTIHLKKRKNDTEVKDIDPTKNPICPRCNGEFLTCNAAIEHLRINPNCASSGTAKAPQPDLVKGANEVQPMEIEGSSNAAAVAVAVAVAVAAPKPAERKGCGFDLNELPPPEEDDA</sequence>
<organism evidence="1 2">
    <name type="scientific">Trifolium pratense</name>
    <name type="common">Red clover</name>
    <dbReference type="NCBI Taxonomy" id="57577"/>
    <lineage>
        <taxon>Eukaryota</taxon>
        <taxon>Viridiplantae</taxon>
        <taxon>Streptophyta</taxon>
        <taxon>Embryophyta</taxon>
        <taxon>Tracheophyta</taxon>
        <taxon>Spermatophyta</taxon>
        <taxon>Magnoliopsida</taxon>
        <taxon>eudicotyledons</taxon>
        <taxon>Gunneridae</taxon>
        <taxon>Pentapetalae</taxon>
        <taxon>rosids</taxon>
        <taxon>fabids</taxon>
        <taxon>Fabales</taxon>
        <taxon>Fabaceae</taxon>
        <taxon>Papilionoideae</taxon>
        <taxon>50 kb inversion clade</taxon>
        <taxon>NPAAA clade</taxon>
        <taxon>Hologalegina</taxon>
        <taxon>IRL clade</taxon>
        <taxon>Trifolieae</taxon>
        <taxon>Trifolium</taxon>
    </lineage>
</organism>
<dbReference type="Proteomes" id="UP001177021">
    <property type="component" value="Unassembled WGS sequence"/>
</dbReference>
<evidence type="ECO:0000313" key="2">
    <source>
        <dbReference type="Proteomes" id="UP001177021"/>
    </source>
</evidence>
<keyword evidence="2" id="KW-1185">Reference proteome</keyword>
<protein>
    <submittedName>
        <fullName evidence="1">Uncharacterized protein</fullName>
    </submittedName>
</protein>
<proteinExistence type="predicted"/>